<evidence type="ECO:0000256" key="8">
    <source>
        <dbReference type="ARBA" id="ARBA00047851"/>
    </source>
</evidence>
<comment type="function">
    <text evidence="1 10">Condenses 4-methyl-5-(beta-hydroxyethyl)thiazole monophosphate (THZ-P) and 2-methyl-4-amino-5-hydroxymethyl pyrimidine pyrophosphate (HMP-PP) to form thiamine monophosphate (TMP).</text>
</comment>
<dbReference type="PANTHER" id="PTHR20857:SF15">
    <property type="entry name" value="THIAMINE-PHOSPHATE SYNTHASE"/>
    <property type="match status" value="1"/>
</dbReference>
<keyword evidence="5 10" id="KW-0460">Magnesium</keyword>
<evidence type="ECO:0000256" key="6">
    <source>
        <dbReference type="ARBA" id="ARBA00022977"/>
    </source>
</evidence>
<comment type="similarity">
    <text evidence="10 11">Belongs to the thiamine-phosphate synthase family.</text>
</comment>
<evidence type="ECO:0000256" key="4">
    <source>
        <dbReference type="ARBA" id="ARBA00022723"/>
    </source>
</evidence>
<dbReference type="GO" id="GO:0009228">
    <property type="term" value="P:thiamine biosynthetic process"/>
    <property type="evidence" value="ECO:0007669"/>
    <property type="project" value="UniProtKB-KW"/>
</dbReference>
<evidence type="ECO:0000256" key="5">
    <source>
        <dbReference type="ARBA" id="ARBA00022842"/>
    </source>
</evidence>
<keyword evidence="4 10" id="KW-0479">Metal-binding</keyword>
<feature type="binding site" evidence="10">
    <location>
        <position position="91"/>
    </location>
    <ligand>
        <name>Mg(2+)</name>
        <dbReference type="ChEBI" id="CHEBI:18420"/>
    </ligand>
</feature>
<dbReference type="InterPro" id="IPR036206">
    <property type="entry name" value="ThiamineP_synth_sf"/>
</dbReference>
<comment type="cofactor">
    <cofactor evidence="10">
        <name>Mg(2+)</name>
        <dbReference type="ChEBI" id="CHEBI:18420"/>
    </cofactor>
    <text evidence="10">Binds 1 Mg(2+) ion per subunit.</text>
</comment>
<dbReference type="GO" id="GO:0005737">
    <property type="term" value="C:cytoplasm"/>
    <property type="evidence" value="ECO:0007669"/>
    <property type="project" value="TreeGrafter"/>
</dbReference>
<evidence type="ECO:0000256" key="7">
    <source>
        <dbReference type="ARBA" id="ARBA00047334"/>
    </source>
</evidence>
<dbReference type="Pfam" id="PF02581">
    <property type="entry name" value="TMP-TENI"/>
    <property type="match status" value="1"/>
</dbReference>
<feature type="domain" description="Thiamine phosphate synthase/TenI" evidence="13">
    <location>
        <begin position="9"/>
        <end position="190"/>
    </location>
</feature>
<dbReference type="SUPFAM" id="SSF51391">
    <property type="entry name" value="Thiamin phosphate synthase"/>
    <property type="match status" value="1"/>
</dbReference>
<evidence type="ECO:0000256" key="3">
    <source>
        <dbReference type="ARBA" id="ARBA00022679"/>
    </source>
</evidence>
<feature type="binding site" evidence="10">
    <location>
        <position position="139"/>
    </location>
    <ligand>
        <name>4-amino-2-methyl-5-(diphosphooxymethyl)pyrimidine</name>
        <dbReference type="ChEBI" id="CHEBI:57841"/>
    </ligand>
</feature>
<feature type="binding site" evidence="10">
    <location>
        <position position="167"/>
    </location>
    <ligand>
        <name>2-[(2R,5Z)-2-carboxy-4-methylthiazol-5(2H)-ylidene]ethyl phosphate</name>
        <dbReference type="ChEBI" id="CHEBI:62899"/>
    </ligand>
</feature>
<dbReference type="InterPro" id="IPR022998">
    <property type="entry name" value="ThiamineP_synth_TenI"/>
</dbReference>
<organism evidence="14">
    <name type="scientific">Desulfomonile tiedjei</name>
    <dbReference type="NCBI Taxonomy" id="2358"/>
    <lineage>
        <taxon>Bacteria</taxon>
        <taxon>Pseudomonadati</taxon>
        <taxon>Thermodesulfobacteriota</taxon>
        <taxon>Desulfomonilia</taxon>
        <taxon>Desulfomonilales</taxon>
        <taxon>Desulfomonilaceae</taxon>
        <taxon>Desulfomonile</taxon>
    </lineage>
</organism>
<comment type="catalytic activity">
    <reaction evidence="8 10 11">
        <text>2-(2-carboxy-4-methylthiazol-5-yl)ethyl phosphate + 4-amino-2-methyl-5-(diphosphooxymethyl)pyrimidine + 2 H(+) = thiamine phosphate + CO2 + diphosphate</text>
        <dbReference type="Rhea" id="RHEA:47848"/>
        <dbReference type="ChEBI" id="CHEBI:15378"/>
        <dbReference type="ChEBI" id="CHEBI:16526"/>
        <dbReference type="ChEBI" id="CHEBI:33019"/>
        <dbReference type="ChEBI" id="CHEBI:37575"/>
        <dbReference type="ChEBI" id="CHEBI:57841"/>
        <dbReference type="ChEBI" id="CHEBI:62890"/>
        <dbReference type="EC" id="2.5.1.3"/>
    </reaction>
</comment>
<feature type="binding site" evidence="10">
    <location>
        <position position="71"/>
    </location>
    <ligand>
        <name>4-amino-2-methyl-5-(diphosphooxymethyl)pyrimidine</name>
        <dbReference type="ChEBI" id="CHEBI:57841"/>
    </ligand>
</feature>
<sequence length="219" mass="23310">MIDASQWDVYLVTDRFFSRGRSTRAIVEAALDGGVSVVQLREKDLSTRDFYTAGLEIRELLKSADIPFIINDRIDIALALDADGVHIGTSDMPIVQARKILGPDKIIGLSVNRVEELDAPAASLADYLAVSPVFATQTKKDTAPAWGLGGLETARRRTDKPLVAIGGISHTNAASVIAAGADCVAVVTAIVAADDPAEAAKTLKAIVKKEKSRRKSLSN</sequence>
<name>A0A7C4AR66_9BACT</name>
<gene>
    <name evidence="10 14" type="primary">thiE</name>
    <name evidence="14" type="ORF">ENV54_04905</name>
</gene>
<feature type="binding site" evidence="10">
    <location>
        <position position="72"/>
    </location>
    <ligand>
        <name>Mg(2+)</name>
        <dbReference type="ChEBI" id="CHEBI:18420"/>
    </ligand>
</feature>
<keyword evidence="3 10" id="KW-0808">Transferase</keyword>
<evidence type="ECO:0000313" key="14">
    <source>
        <dbReference type="EMBL" id="HGH60621.1"/>
    </source>
</evidence>
<comment type="caution">
    <text evidence="14">The sequence shown here is derived from an EMBL/GenBank/DDBJ whole genome shotgun (WGS) entry which is preliminary data.</text>
</comment>
<evidence type="ECO:0000256" key="9">
    <source>
        <dbReference type="ARBA" id="ARBA00047883"/>
    </source>
</evidence>
<dbReference type="FunFam" id="3.20.20.70:FF:000096">
    <property type="entry name" value="Thiamine-phosphate synthase"/>
    <property type="match status" value="1"/>
</dbReference>
<dbReference type="UniPathway" id="UPA00060">
    <property type="reaction ID" value="UER00141"/>
</dbReference>
<dbReference type="HAMAP" id="MF_00097">
    <property type="entry name" value="TMP_synthase"/>
    <property type="match status" value="1"/>
</dbReference>
<dbReference type="GO" id="GO:0000287">
    <property type="term" value="F:magnesium ion binding"/>
    <property type="evidence" value="ECO:0007669"/>
    <property type="project" value="UniProtKB-UniRule"/>
</dbReference>
<dbReference type="InterPro" id="IPR013785">
    <property type="entry name" value="Aldolase_TIM"/>
</dbReference>
<evidence type="ECO:0000256" key="1">
    <source>
        <dbReference type="ARBA" id="ARBA00003814"/>
    </source>
</evidence>
<evidence type="ECO:0000256" key="12">
    <source>
        <dbReference type="RuleBase" id="RU004253"/>
    </source>
</evidence>
<comment type="catalytic activity">
    <reaction evidence="9 10 11">
        <text>2-[(2R,5Z)-2-carboxy-4-methylthiazol-5(2H)-ylidene]ethyl phosphate + 4-amino-2-methyl-5-(diphosphooxymethyl)pyrimidine + 2 H(+) = thiamine phosphate + CO2 + diphosphate</text>
        <dbReference type="Rhea" id="RHEA:47844"/>
        <dbReference type="ChEBI" id="CHEBI:15378"/>
        <dbReference type="ChEBI" id="CHEBI:16526"/>
        <dbReference type="ChEBI" id="CHEBI:33019"/>
        <dbReference type="ChEBI" id="CHEBI:37575"/>
        <dbReference type="ChEBI" id="CHEBI:57841"/>
        <dbReference type="ChEBI" id="CHEBI:62899"/>
        <dbReference type="EC" id="2.5.1.3"/>
    </reaction>
</comment>
<dbReference type="GO" id="GO:0009229">
    <property type="term" value="P:thiamine diphosphate biosynthetic process"/>
    <property type="evidence" value="ECO:0007669"/>
    <property type="project" value="UniProtKB-UniRule"/>
</dbReference>
<dbReference type="AlphaFoldDB" id="A0A7C4AR66"/>
<feature type="binding site" evidence="10">
    <location>
        <begin position="39"/>
        <end position="43"/>
    </location>
    <ligand>
        <name>4-amino-2-methyl-5-(diphosphooxymethyl)pyrimidine</name>
        <dbReference type="ChEBI" id="CHEBI:57841"/>
    </ligand>
</feature>
<accession>A0A7C4AR66</accession>
<protein>
    <recommendedName>
        <fullName evidence="10">Thiamine-phosphate synthase</fullName>
        <shortName evidence="10">TP synthase</shortName>
        <shortName evidence="10">TPS</shortName>
        <ecNumber evidence="10">2.5.1.3</ecNumber>
    </recommendedName>
    <alternativeName>
        <fullName evidence="10">Thiamine-phosphate pyrophosphorylase</fullName>
        <shortName evidence="10">TMP pyrophosphorylase</shortName>
        <shortName evidence="10">TMP-PPase</shortName>
    </alternativeName>
</protein>
<comment type="pathway">
    <text evidence="2 10 12">Cofactor biosynthesis; thiamine diphosphate biosynthesis; thiamine phosphate from 4-amino-2-methyl-5-diphosphomethylpyrimidine and 4-methyl-5-(2-phosphoethyl)-thiazole: step 1/1.</text>
</comment>
<feature type="binding site" evidence="10">
    <location>
        <begin position="187"/>
        <end position="188"/>
    </location>
    <ligand>
        <name>2-[(2R,5Z)-2-carboxy-4-methylthiazol-5(2H)-ylidene]ethyl phosphate</name>
        <dbReference type="ChEBI" id="CHEBI:62899"/>
    </ligand>
</feature>
<evidence type="ECO:0000259" key="13">
    <source>
        <dbReference type="Pfam" id="PF02581"/>
    </source>
</evidence>
<evidence type="ECO:0000256" key="10">
    <source>
        <dbReference type="HAMAP-Rule" id="MF_00097"/>
    </source>
</evidence>
<evidence type="ECO:0000256" key="2">
    <source>
        <dbReference type="ARBA" id="ARBA00005165"/>
    </source>
</evidence>
<feature type="binding site" evidence="10">
    <location>
        <begin position="136"/>
        <end position="138"/>
    </location>
    <ligand>
        <name>2-[(2R,5Z)-2-carboxy-4-methylthiazol-5(2H)-ylidene]ethyl phosphate</name>
        <dbReference type="ChEBI" id="CHEBI:62899"/>
    </ligand>
</feature>
<dbReference type="Gene3D" id="3.20.20.70">
    <property type="entry name" value="Aldolase class I"/>
    <property type="match status" value="1"/>
</dbReference>
<comment type="catalytic activity">
    <reaction evidence="7 10 11">
        <text>4-methyl-5-(2-phosphooxyethyl)-thiazole + 4-amino-2-methyl-5-(diphosphooxymethyl)pyrimidine + H(+) = thiamine phosphate + diphosphate</text>
        <dbReference type="Rhea" id="RHEA:22328"/>
        <dbReference type="ChEBI" id="CHEBI:15378"/>
        <dbReference type="ChEBI" id="CHEBI:33019"/>
        <dbReference type="ChEBI" id="CHEBI:37575"/>
        <dbReference type="ChEBI" id="CHEBI:57841"/>
        <dbReference type="ChEBI" id="CHEBI:58296"/>
        <dbReference type="EC" id="2.5.1.3"/>
    </reaction>
</comment>
<reference evidence="14" key="1">
    <citation type="journal article" date="2020" name="mSystems">
        <title>Genome- and Community-Level Interaction Insights into Carbon Utilization and Element Cycling Functions of Hydrothermarchaeota in Hydrothermal Sediment.</title>
        <authorList>
            <person name="Zhou Z."/>
            <person name="Liu Y."/>
            <person name="Xu W."/>
            <person name="Pan J."/>
            <person name="Luo Z.H."/>
            <person name="Li M."/>
        </authorList>
    </citation>
    <scope>NUCLEOTIDE SEQUENCE [LARGE SCALE GENOMIC DNA]</scope>
    <source>
        <strain evidence="14">SpSt-769</strain>
    </source>
</reference>
<feature type="binding site" evidence="10">
    <location>
        <position position="110"/>
    </location>
    <ligand>
        <name>4-amino-2-methyl-5-(diphosphooxymethyl)pyrimidine</name>
        <dbReference type="ChEBI" id="CHEBI:57841"/>
    </ligand>
</feature>
<dbReference type="EC" id="2.5.1.3" evidence="10"/>
<evidence type="ECO:0000256" key="11">
    <source>
        <dbReference type="RuleBase" id="RU003826"/>
    </source>
</evidence>
<proteinExistence type="inferred from homology"/>
<dbReference type="CDD" id="cd00564">
    <property type="entry name" value="TMP_TenI"/>
    <property type="match status" value="1"/>
</dbReference>
<dbReference type="PANTHER" id="PTHR20857">
    <property type="entry name" value="THIAMINE-PHOSPHATE PYROPHOSPHORYLASE"/>
    <property type="match status" value="1"/>
</dbReference>
<keyword evidence="6 10" id="KW-0784">Thiamine biosynthesis</keyword>
<dbReference type="EMBL" id="DTGT01000153">
    <property type="protein sequence ID" value="HGH60621.1"/>
    <property type="molecule type" value="Genomic_DNA"/>
</dbReference>
<dbReference type="NCBIfam" id="TIGR00693">
    <property type="entry name" value="thiE"/>
    <property type="match status" value="1"/>
</dbReference>
<dbReference type="GO" id="GO:0004789">
    <property type="term" value="F:thiamine-phosphate diphosphorylase activity"/>
    <property type="evidence" value="ECO:0007669"/>
    <property type="project" value="UniProtKB-UniRule"/>
</dbReference>
<dbReference type="InterPro" id="IPR034291">
    <property type="entry name" value="TMP_synthase"/>
</dbReference>